<evidence type="ECO:0000313" key="3">
    <source>
        <dbReference type="Proteomes" id="UP001151760"/>
    </source>
</evidence>
<reference evidence="2" key="1">
    <citation type="journal article" date="2022" name="Int. J. Mol. Sci.">
        <title>Draft Genome of Tanacetum Coccineum: Genomic Comparison of Closely Related Tanacetum-Family Plants.</title>
        <authorList>
            <person name="Yamashiro T."/>
            <person name="Shiraishi A."/>
            <person name="Nakayama K."/>
            <person name="Satake H."/>
        </authorList>
    </citation>
    <scope>NUCLEOTIDE SEQUENCE</scope>
</reference>
<protein>
    <submittedName>
        <fullName evidence="2">Uncharacterized protein</fullName>
    </submittedName>
</protein>
<sequence>MEYLRLRIPYEELPNMNWSRHRHLYHHTLMCLPVEVGGSCTPYHRLHCYTEPEEDEEDPANYPADGGDDDDDNESSDDDDDDVDDVEDDNEEEEHLAPVESTAVASPAIDHVPSAEET</sequence>
<comment type="caution">
    <text evidence="2">The sequence shown here is derived from an EMBL/GenBank/DDBJ whole genome shotgun (WGS) entry which is preliminary data.</text>
</comment>
<dbReference type="Proteomes" id="UP001151760">
    <property type="component" value="Unassembled WGS sequence"/>
</dbReference>
<evidence type="ECO:0000313" key="2">
    <source>
        <dbReference type="EMBL" id="GJS96938.1"/>
    </source>
</evidence>
<name>A0ABQ5A787_9ASTR</name>
<dbReference type="EMBL" id="BQNB010011924">
    <property type="protein sequence ID" value="GJS96938.1"/>
    <property type="molecule type" value="Genomic_DNA"/>
</dbReference>
<accession>A0ABQ5A787</accession>
<gene>
    <name evidence="2" type="ORF">Tco_0803906</name>
</gene>
<feature type="compositionally biased region" description="Acidic residues" evidence="1">
    <location>
        <begin position="66"/>
        <end position="94"/>
    </location>
</feature>
<organism evidence="2 3">
    <name type="scientific">Tanacetum coccineum</name>
    <dbReference type="NCBI Taxonomy" id="301880"/>
    <lineage>
        <taxon>Eukaryota</taxon>
        <taxon>Viridiplantae</taxon>
        <taxon>Streptophyta</taxon>
        <taxon>Embryophyta</taxon>
        <taxon>Tracheophyta</taxon>
        <taxon>Spermatophyta</taxon>
        <taxon>Magnoliopsida</taxon>
        <taxon>eudicotyledons</taxon>
        <taxon>Gunneridae</taxon>
        <taxon>Pentapetalae</taxon>
        <taxon>asterids</taxon>
        <taxon>campanulids</taxon>
        <taxon>Asterales</taxon>
        <taxon>Asteraceae</taxon>
        <taxon>Asteroideae</taxon>
        <taxon>Anthemideae</taxon>
        <taxon>Anthemidinae</taxon>
        <taxon>Tanacetum</taxon>
    </lineage>
</organism>
<keyword evidence="3" id="KW-1185">Reference proteome</keyword>
<proteinExistence type="predicted"/>
<evidence type="ECO:0000256" key="1">
    <source>
        <dbReference type="SAM" id="MobiDB-lite"/>
    </source>
</evidence>
<reference evidence="2" key="2">
    <citation type="submission" date="2022-01" db="EMBL/GenBank/DDBJ databases">
        <authorList>
            <person name="Yamashiro T."/>
            <person name="Shiraishi A."/>
            <person name="Satake H."/>
            <person name="Nakayama K."/>
        </authorList>
    </citation>
    <scope>NUCLEOTIDE SEQUENCE</scope>
</reference>
<feature type="region of interest" description="Disordered" evidence="1">
    <location>
        <begin position="50"/>
        <end position="118"/>
    </location>
</feature>